<proteinExistence type="predicted"/>
<dbReference type="NCBIfam" id="TIGR00305">
    <property type="entry name" value="putative toxin-antitoxin system toxin component, PIN family"/>
    <property type="match status" value="1"/>
</dbReference>
<reference evidence="3" key="1">
    <citation type="submission" date="2019-10" db="EMBL/GenBank/DDBJ databases">
        <title>Lacipirellula parvula gen. nov., sp. nov., representing a lineage of planctomycetes widespread in freshwater anoxic habitats, and description of the family Lacipirellulaceae.</title>
        <authorList>
            <person name="Dedysh S.N."/>
            <person name="Kulichevskaya I.S."/>
            <person name="Beletsky A.V."/>
            <person name="Rakitin A.L."/>
            <person name="Mardanov A.V."/>
            <person name="Ivanova A.A."/>
            <person name="Saltykova V.X."/>
            <person name="Rijpstra W.I.C."/>
            <person name="Sinninghe Damste J.S."/>
            <person name="Ravin N.V."/>
        </authorList>
    </citation>
    <scope>NUCLEOTIDE SEQUENCE [LARGE SCALE GENOMIC DNA]</scope>
    <source>
        <strain evidence="3">PX69</strain>
    </source>
</reference>
<organism evidence="2 3">
    <name type="scientific">Lacipirellula parvula</name>
    <dbReference type="NCBI Taxonomy" id="2650471"/>
    <lineage>
        <taxon>Bacteria</taxon>
        <taxon>Pseudomonadati</taxon>
        <taxon>Planctomycetota</taxon>
        <taxon>Planctomycetia</taxon>
        <taxon>Pirellulales</taxon>
        <taxon>Lacipirellulaceae</taxon>
        <taxon>Lacipirellula</taxon>
    </lineage>
</organism>
<dbReference type="InterPro" id="IPR029060">
    <property type="entry name" value="PIN-like_dom_sf"/>
</dbReference>
<sequence length="156" mass="17316">MSTLAVYDCMLFLRAAARPRLARPLFDLVYQGDVTLCLGPETLAEIRDVLTRPKLLAKFPALTPEAVDAFLARHLRMATWINNVPEHYVLARDPKDSKYINLAVAANAPFLVTDDQDLLELMDSSSVVGTEFRNRFPSLRIVSAAEFEGIATPPSP</sequence>
<feature type="domain" description="PIN" evidence="1">
    <location>
        <begin position="8"/>
        <end position="116"/>
    </location>
</feature>
<dbReference type="PANTHER" id="PTHR34610:SF3">
    <property type="entry name" value="SSL7007 PROTEIN"/>
    <property type="match status" value="1"/>
</dbReference>
<dbReference type="RefSeq" id="WP_152099812.1">
    <property type="nucleotide sequence ID" value="NZ_AP021861.1"/>
</dbReference>
<dbReference type="PANTHER" id="PTHR34610">
    <property type="entry name" value="SSL7007 PROTEIN"/>
    <property type="match status" value="1"/>
</dbReference>
<dbReference type="InterPro" id="IPR002716">
    <property type="entry name" value="PIN_dom"/>
</dbReference>
<dbReference type="InterPro" id="IPR002850">
    <property type="entry name" value="PIN_toxin-like"/>
</dbReference>
<dbReference type="KEGG" id="lpav:PLANPX_3799"/>
<dbReference type="Pfam" id="PF13470">
    <property type="entry name" value="PIN_3"/>
    <property type="match status" value="1"/>
</dbReference>
<evidence type="ECO:0000259" key="1">
    <source>
        <dbReference type="Pfam" id="PF13470"/>
    </source>
</evidence>
<dbReference type="Proteomes" id="UP000326837">
    <property type="component" value="Chromosome"/>
</dbReference>
<keyword evidence="3" id="KW-1185">Reference proteome</keyword>
<dbReference type="SUPFAM" id="SSF88723">
    <property type="entry name" value="PIN domain-like"/>
    <property type="match status" value="1"/>
</dbReference>
<protein>
    <recommendedName>
        <fullName evidence="1">PIN domain-containing protein</fullName>
    </recommendedName>
</protein>
<dbReference type="AlphaFoldDB" id="A0A5K7XDR1"/>
<evidence type="ECO:0000313" key="3">
    <source>
        <dbReference type="Proteomes" id="UP000326837"/>
    </source>
</evidence>
<name>A0A5K7XDR1_9BACT</name>
<evidence type="ECO:0000313" key="2">
    <source>
        <dbReference type="EMBL" id="BBO34187.1"/>
    </source>
</evidence>
<dbReference type="EMBL" id="AP021861">
    <property type="protein sequence ID" value="BBO34187.1"/>
    <property type="molecule type" value="Genomic_DNA"/>
</dbReference>
<accession>A0A5K7XDR1</accession>
<gene>
    <name evidence="2" type="ORF">PLANPX_3799</name>
</gene>